<keyword evidence="6 10" id="KW-0378">Hydrolase</keyword>
<evidence type="ECO:0000313" key="12">
    <source>
        <dbReference type="EMBL" id="PMD12427.1"/>
    </source>
</evidence>
<evidence type="ECO:0000256" key="8">
    <source>
        <dbReference type="ARBA" id="ARBA00023180"/>
    </source>
</evidence>
<evidence type="ECO:0000256" key="3">
    <source>
        <dbReference type="ARBA" id="ARBA00009699"/>
    </source>
</evidence>
<dbReference type="GO" id="GO:0012505">
    <property type="term" value="C:endomembrane system"/>
    <property type="evidence" value="ECO:0007669"/>
    <property type="project" value="UniProtKB-SubCell"/>
</dbReference>
<dbReference type="SUPFAM" id="SSF48208">
    <property type="entry name" value="Six-hairpin glycosidases"/>
    <property type="match status" value="1"/>
</dbReference>
<keyword evidence="9 10" id="KW-0326">Glycosidase</keyword>
<evidence type="ECO:0000256" key="2">
    <source>
        <dbReference type="ARBA" id="ARBA00004308"/>
    </source>
</evidence>
<keyword evidence="8" id="KW-0325">Glycoprotein</keyword>
<feature type="signal peptide" evidence="11">
    <location>
        <begin position="1"/>
        <end position="24"/>
    </location>
</feature>
<accession>A0A2J6PEH3</accession>
<dbReference type="STRING" id="1745343.A0A2J6PEH3"/>
<dbReference type="Proteomes" id="UP000235672">
    <property type="component" value="Unassembled WGS sequence"/>
</dbReference>
<comment type="similarity">
    <text evidence="3 10">Belongs to the glycosyl hydrolase 76 family.</text>
</comment>
<evidence type="ECO:0000256" key="4">
    <source>
        <dbReference type="ARBA" id="ARBA00012350"/>
    </source>
</evidence>
<evidence type="ECO:0000256" key="9">
    <source>
        <dbReference type="ARBA" id="ARBA00023295"/>
    </source>
</evidence>
<keyword evidence="5 11" id="KW-0732">Signal</keyword>
<keyword evidence="13" id="KW-1185">Reference proteome</keyword>
<dbReference type="Pfam" id="PF03663">
    <property type="entry name" value="Glyco_hydro_76"/>
    <property type="match status" value="1"/>
</dbReference>
<comment type="subcellular location">
    <subcellularLocation>
        <location evidence="2">Endomembrane system</location>
    </subcellularLocation>
</comment>
<evidence type="ECO:0000256" key="1">
    <source>
        <dbReference type="ARBA" id="ARBA00001452"/>
    </source>
</evidence>
<evidence type="ECO:0000313" key="13">
    <source>
        <dbReference type="Proteomes" id="UP000235672"/>
    </source>
</evidence>
<dbReference type="PANTHER" id="PTHR12145:SF36">
    <property type="entry name" value="MANNAN ENDO-1,6-ALPHA-MANNOSIDASE DCW1"/>
    <property type="match status" value="1"/>
</dbReference>
<dbReference type="InterPro" id="IPR014480">
    <property type="entry name" value="Mannan-1_6-alpha_mannosidase"/>
</dbReference>
<dbReference type="GO" id="GO:0008496">
    <property type="term" value="F:mannan endo-1,6-alpha-mannosidase activity"/>
    <property type="evidence" value="ECO:0007669"/>
    <property type="project" value="UniProtKB-UniRule"/>
</dbReference>
<evidence type="ECO:0000256" key="6">
    <source>
        <dbReference type="ARBA" id="ARBA00022801"/>
    </source>
</evidence>
<dbReference type="EC" id="3.2.1.101" evidence="4 10"/>
<organism evidence="12 13">
    <name type="scientific">Hyaloscypha hepaticicola</name>
    <dbReference type="NCBI Taxonomy" id="2082293"/>
    <lineage>
        <taxon>Eukaryota</taxon>
        <taxon>Fungi</taxon>
        <taxon>Dikarya</taxon>
        <taxon>Ascomycota</taxon>
        <taxon>Pezizomycotina</taxon>
        <taxon>Leotiomycetes</taxon>
        <taxon>Helotiales</taxon>
        <taxon>Hyaloscyphaceae</taxon>
        <taxon>Hyaloscypha</taxon>
    </lineage>
</organism>
<evidence type="ECO:0000256" key="5">
    <source>
        <dbReference type="ARBA" id="ARBA00022729"/>
    </source>
</evidence>
<dbReference type="PANTHER" id="PTHR12145">
    <property type="entry name" value="MANNAN ENDO-1,6-ALPHA-MANNOSIDASE DCW1"/>
    <property type="match status" value="1"/>
</dbReference>
<dbReference type="EMBL" id="KZ613550">
    <property type="protein sequence ID" value="PMD12427.1"/>
    <property type="molecule type" value="Genomic_DNA"/>
</dbReference>
<name>A0A2J6PEH3_9HELO</name>
<dbReference type="GO" id="GO:0016052">
    <property type="term" value="P:carbohydrate catabolic process"/>
    <property type="evidence" value="ECO:0007669"/>
    <property type="project" value="InterPro"/>
</dbReference>
<keyword evidence="7" id="KW-0472">Membrane</keyword>
<sequence length="461" mass="50177">MLPTLISRAATAFLVGGKLVGAIALSIDDPTSIKNVAATIAYDMMTYYHGNQSGGIPGVLPGPPPNPPNGYYWWESGAMWGSLIDYWHFTGDTSYNNVIEAGIQWQVGEHDDMMPSNWSQSMGNDDQGFWGMTAMSAAETNFQNPPTNQPSWLSLAQAVFNTQAERLAIETLCGGGLRWQVYQYLTGYDYKNSIANGCFFNLGARLARYTNNDTYAQEAEKTWDWITSVGLMDENYNIYDGAHVETNCTDINKIQFSYNMGVWLLGAANMYNYTNGSAVWEQRVNSLLNATFNVFFPNNIAYEVACEPKLTCTTDMYSFKAYLTRWMAQTTFLAPWTRALIMPKLRASAIAAAEQCSGGANGRTCGLSWSKGTVWDGTQGVGQQMAAMSVIFTNLLPLTDIGPPLTNLTGGTSLGNPNAGSASVANPEAIKPATQGDRVGAGILTTLMLVSATGMFGWMSI</sequence>
<dbReference type="GO" id="GO:0009272">
    <property type="term" value="P:fungal-type cell wall biogenesis"/>
    <property type="evidence" value="ECO:0007669"/>
    <property type="project" value="TreeGrafter"/>
</dbReference>
<dbReference type="PIRSF" id="PIRSF016302">
    <property type="entry name" value="Man_a_manosd"/>
    <property type="match status" value="1"/>
</dbReference>
<dbReference type="Gene3D" id="1.50.10.20">
    <property type="match status" value="1"/>
</dbReference>
<reference evidence="12 13" key="1">
    <citation type="submission" date="2016-05" db="EMBL/GenBank/DDBJ databases">
        <title>A degradative enzymes factory behind the ericoid mycorrhizal symbiosis.</title>
        <authorList>
            <consortium name="DOE Joint Genome Institute"/>
            <person name="Martino E."/>
            <person name="Morin E."/>
            <person name="Grelet G."/>
            <person name="Kuo A."/>
            <person name="Kohler A."/>
            <person name="Daghino S."/>
            <person name="Barry K."/>
            <person name="Choi C."/>
            <person name="Cichocki N."/>
            <person name="Clum A."/>
            <person name="Copeland A."/>
            <person name="Hainaut M."/>
            <person name="Haridas S."/>
            <person name="Labutti K."/>
            <person name="Lindquist E."/>
            <person name="Lipzen A."/>
            <person name="Khouja H.-R."/>
            <person name="Murat C."/>
            <person name="Ohm R."/>
            <person name="Olson A."/>
            <person name="Spatafora J."/>
            <person name="Veneault-Fourrey C."/>
            <person name="Henrissat B."/>
            <person name="Grigoriev I."/>
            <person name="Martin F."/>
            <person name="Perotto S."/>
        </authorList>
    </citation>
    <scope>NUCLEOTIDE SEQUENCE [LARGE SCALE GENOMIC DNA]</scope>
    <source>
        <strain evidence="12 13">UAMH 7357</strain>
    </source>
</reference>
<dbReference type="OrthoDB" id="4187847at2759"/>
<evidence type="ECO:0000256" key="7">
    <source>
        <dbReference type="ARBA" id="ARBA00023136"/>
    </source>
</evidence>
<dbReference type="FunFam" id="1.50.10.20:FF:000006">
    <property type="entry name" value="Mannan endo-1,6-alpha-mannosidase"/>
    <property type="match status" value="1"/>
</dbReference>
<dbReference type="InterPro" id="IPR008928">
    <property type="entry name" value="6-hairpin_glycosidase_sf"/>
</dbReference>
<feature type="chain" id="PRO_5014342235" description="Mannan endo-1,6-alpha-mannosidase" evidence="11">
    <location>
        <begin position="25"/>
        <end position="461"/>
    </location>
</feature>
<gene>
    <name evidence="12" type="ORF">NA56DRAFT_652513</name>
</gene>
<dbReference type="InterPro" id="IPR005198">
    <property type="entry name" value="Glyco_hydro_76"/>
</dbReference>
<dbReference type="AlphaFoldDB" id="A0A2J6PEH3"/>
<comment type="catalytic activity">
    <reaction evidence="1 10">
        <text>Random hydrolysis of (1-&gt;6)-alpha-D-mannosidic linkages in unbranched (1-&gt;6)-mannans.</text>
        <dbReference type="EC" id="3.2.1.101"/>
    </reaction>
</comment>
<protein>
    <recommendedName>
        <fullName evidence="4 10">Mannan endo-1,6-alpha-mannosidase</fullName>
        <ecNumber evidence="4 10">3.2.1.101</ecNumber>
    </recommendedName>
</protein>
<proteinExistence type="inferred from homology"/>
<evidence type="ECO:0000256" key="10">
    <source>
        <dbReference type="PIRNR" id="PIRNR016302"/>
    </source>
</evidence>
<evidence type="ECO:0000256" key="11">
    <source>
        <dbReference type="SAM" id="SignalP"/>
    </source>
</evidence>